<dbReference type="RefSeq" id="WP_106592494.1">
    <property type="nucleotide sequence ID" value="NZ_PYGI01000018.1"/>
</dbReference>
<dbReference type="SUPFAM" id="SSF48452">
    <property type="entry name" value="TPR-like"/>
    <property type="match status" value="1"/>
</dbReference>
<evidence type="ECO:0000256" key="3">
    <source>
        <dbReference type="ARBA" id="ARBA00011970"/>
    </source>
</evidence>
<dbReference type="GO" id="GO:0032259">
    <property type="term" value="P:methylation"/>
    <property type="evidence" value="ECO:0007669"/>
    <property type="project" value="UniProtKB-KW"/>
</dbReference>
<comment type="pathway">
    <text evidence="1">Protein modification; protein glycosylation.</text>
</comment>
<evidence type="ECO:0000256" key="6">
    <source>
        <dbReference type="ARBA" id="ARBA00022737"/>
    </source>
</evidence>
<dbReference type="InterPro" id="IPR029063">
    <property type="entry name" value="SAM-dependent_MTases_sf"/>
</dbReference>
<dbReference type="Pfam" id="PF13432">
    <property type="entry name" value="TPR_16"/>
    <property type="match status" value="1"/>
</dbReference>
<dbReference type="Pfam" id="PF14559">
    <property type="entry name" value="TPR_19"/>
    <property type="match status" value="1"/>
</dbReference>
<keyword evidence="6" id="KW-0677">Repeat</keyword>
<evidence type="ECO:0000256" key="4">
    <source>
        <dbReference type="ARBA" id="ARBA00022676"/>
    </source>
</evidence>
<evidence type="ECO:0000256" key="9">
    <source>
        <dbReference type="SAM" id="MobiDB-lite"/>
    </source>
</evidence>
<dbReference type="Gene3D" id="3.40.50.150">
    <property type="entry name" value="Vaccinia Virus protein VP39"/>
    <property type="match status" value="2"/>
</dbReference>
<dbReference type="SUPFAM" id="SSF53756">
    <property type="entry name" value="UDP-Glycosyltransferase/glycogen phosphorylase"/>
    <property type="match status" value="1"/>
</dbReference>
<feature type="domain" description="Methyltransferase FkbM" evidence="10">
    <location>
        <begin position="975"/>
        <end position="1141"/>
    </location>
</feature>
<dbReference type="InterPro" id="IPR029489">
    <property type="entry name" value="OGT/SEC/SPY_C"/>
</dbReference>
<dbReference type="OrthoDB" id="255821at2"/>
<proteinExistence type="inferred from homology"/>
<dbReference type="SMART" id="SM00028">
    <property type="entry name" value="TPR"/>
    <property type="match status" value="5"/>
</dbReference>
<accession>A0A2P8ESB1</accession>
<keyword evidence="5 12" id="KW-0808">Transferase</keyword>
<feature type="repeat" description="TPR" evidence="8">
    <location>
        <begin position="169"/>
        <end position="202"/>
    </location>
</feature>
<sequence length="1451" mass="162972">MAKNTRNKEHSKNRHKQHGKQQASMLSAANNTQNPWRKIAIYAIQKGQWDDAETAIRKGLEHTPEDAQMLQFEGQMHINRGQDGKALIALQHSLDNDPTLPDTHFFFSYIYKQQHQLDKALASIDQALQLNPNYSEYLFHKSTVLAQLNRHTDALALVNSLLETFPDSSRYWNNAGILYNALGSPNDAQHCFNHAIRLEPNNISAFSNLLTSLHYDPVQTQETIFNACLEWERRSTETPRKRPTSADLSNGKTLRVGMISDGFRIHPVGRMIIAALERLPKNAFELYAYSSCGRVDPVTERFKAISHYHVTIHMSDAELAEQIRQDEIDILIDLAGYNNGSRVPVLAMQPAPVQVKWVGGLINTTGLSTVDYLITDSVESPYGDDAFYTEKLIRMPNDYICYEMPEYTPEVAELPSRKKGFITLGCFNNPMKINPVVLEQWALIMHALPQSVLFLKGAEYNSDALCEQTRQVLKQQGIDHHRIIIEGFSPHNELLACYNRVDIALDPWPYSGGLTTCEAFSMGVPVVTMPGPTFAGRHSATHLVNAGMPELVTNSWDEYRERVLELASDLDSLTTIRSHLRTVLLQSPVCDAETFAGHLNNALRAIWQRYTENKAPAALSFNEQGEVLFEDEHAPVELHYPEAPPEAEGNTFNWTFDGRVIAIDHGAQLLKTPIIKQMLDLGTLELVVFDPASNQTKNPVISQSGCHYYPNMALGNGKPATLYACQSAQHSGTLEPAPAEHMQQTTQQALQLLAQLPVATASLDTINELPSLDWLVLDDLNDSLAILENGQTSLADTLLIHTNVAFQPTHVRQPNFTEMAHWASRNGFRFYCFADQKEHTPVPQNIVGANRYSDELVAAAALFIPDHDRMHRLNANQRMKLAFIADSVYGLKGLSYDVLGGSSHPLAEQYIHYTTEKLKTQLQPKTPSAGTKVQPRIVTPNHQQPSAASSAQPTAAATPAATFDWGLNTKISVVDIGANPIDGTPPYRTLLDKGHVRLVGFEPQSEALKKLNRMKGKNETYLPHAVGDGQEKTLYLCHAEGMTSTLEPNFELLNRFQGYPIWAQVKKEVPVKTHRLDDINEIKSIDWLKIDIQGGELSVFKNAEEKLKNCLVIQTEVNFISLYKNQPLFADIDAWMRKHGFMLHTLLEQRKRLFAPMVVHKQIHQGINQLTTADAVYVLDFDQLQKVDDASIMKLAYIMHEAYGSYDYALNLYGLLDKRNKKTKTQLAADYLHAIKDINISLDGVETPSQQAANMLLSKPESYLKQVGWLKSILSRESVTADGVVPWVTYPFIHFFNERVKAEFSVFEYGSGNSTIWLSQKVKKVVSVEHDENWFKKIKTMLPSNVDYIHHPLVYGGDYGREVLKPQYANAFDIAFVDGRDRVNCLRNVVPSLKDGGVVILDNAERSAYDEGSNFLLSQGFKRIDFTGMGPINIVAWSTAVFYRENNCLGL</sequence>
<dbReference type="InterPro" id="IPR006342">
    <property type="entry name" value="FkbM_mtfrase"/>
</dbReference>
<dbReference type="SUPFAM" id="SSF53335">
    <property type="entry name" value="S-adenosyl-L-methionine-dependent methyltransferases"/>
    <property type="match status" value="2"/>
</dbReference>
<keyword evidence="13" id="KW-1185">Reference proteome</keyword>
<dbReference type="InterPro" id="IPR051939">
    <property type="entry name" value="Glycosyltr_41/O-GlcNAc_trsf"/>
</dbReference>
<evidence type="ECO:0000313" key="12">
    <source>
        <dbReference type="EMBL" id="PSL12343.1"/>
    </source>
</evidence>
<feature type="region of interest" description="Disordered" evidence="9">
    <location>
        <begin position="1"/>
        <end position="28"/>
    </location>
</feature>
<comment type="similarity">
    <text evidence="2">Belongs to the glycosyltransferase 41 family. O-GlcNAc transferase subfamily.</text>
</comment>
<keyword evidence="12" id="KW-0489">Methyltransferase</keyword>
<dbReference type="Gene3D" id="1.25.40.10">
    <property type="entry name" value="Tetratricopeptide repeat domain"/>
    <property type="match status" value="1"/>
</dbReference>
<dbReference type="PROSITE" id="PS50005">
    <property type="entry name" value="TPR"/>
    <property type="match status" value="2"/>
</dbReference>
<name>A0A2P8ESB1_9GAMM</name>
<dbReference type="EMBL" id="PYGI01000018">
    <property type="protein sequence ID" value="PSL12343.1"/>
    <property type="molecule type" value="Genomic_DNA"/>
</dbReference>
<protein>
    <recommendedName>
        <fullName evidence="3">protein O-GlcNAc transferase</fullName>
        <ecNumber evidence="3">2.4.1.255</ecNumber>
    </recommendedName>
</protein>
<keyword evidence="4" id="KW-0328">Glycosyltransferase</keyword>
<dbReference type="Pfam" id="PF13578">
    <property type="entry name" value="Methyltransf_24"/>
    <property type="match status" value="1"/>
</dbReference>
<dbReference type="NCBIfam" id="TIGR01444">
    <property type="entry name" value="fkbM_fam"/>
    <property type="match status" value="1"/>
</dbReference>
<feature type="domain" description="O-GlcNAc transferase C-terminal" evidence="11">
    <location>
        <begin position="228"/>
        <end position="400"/>
    </location>
</feature>
<organism evidence="12 13">
    <name type="scientific">Marinobacterium halophilum</name>
    <dbReference type="NCBI Taxonomy" id="267374"/>
    <lineage>
        <taxon>Bacteria</taxon>
        <taxon>Pseudomonadati</taxon>
        <taxon>Pseudomonadota</taxon>
        <taxon>Gammaproteobacteria</taxon>
        <taxon>Oceanospirillales</taxon>
        <taxon>Oceanospirillaceae</taxon>
        <taxon>Marinobacterium</taxon>
    </lineage>
</organism>
<reference evidence="12 13" key="1">
    <citation type="submission" date="2018-03" db="EMBL/GenBank/DDBJ databases">
        <title>Genomic Encyclopedia of Archaeal and Bacterial Type Strains, Phase II (KMG-II): from individual species to whole genera.</title>
        <authorList>
            <person name="Goeker M."/>
        </authorList>
    </citation>
    <scope>NUCLEOTIDE SEQUENCE [LARGE SCALE GENOMIC DNA]</scope>
    <source>
        <strain evidence="12 13">DSM 17586</strain>
    </source>
</reference>
<gene>
    <name evidence="12" type="ORF">CLV44_11821</name>
</gene>
<dbReference type="Pfam" id="PF05050">
    <property type="entry name" value="Methyltransf_21"/>
    <property type="match status" value="1"/>
</dbReference>
<feature type="repeat" description="TPR" evidence="8">
    <location>
        <begin position="101"/>
        <end position="134"/>
    </location>
</feature>
<evidence type="ECO:0000256" key="5">
    <source>
        <dbReference type="ARBA" id="ARBA00022679"/>
    </source>
</evidence>
<dbReference type="InterPro" id="IPR019734">
    <property type="entry name" value="TPR_rpt"/>
</dbReference>
<keyword evidence="7 8" id="KW-0802">TPR repeat</keyword>
<evidence type="ECO:0000256" key="1">
    <source>
        <dbReference type="ARBA" id="ARBA00004922"/>
    </source>
</evidence>
<dbReference type="Gene3D" id="3.40.50.2000">
    <property type="entry name" value="Glycogen Phosphorylase B"/>
    <property type="match status" value="1"/>
</dbReference>
<evidence type="ECO:0000313" key="13">
    <source>
        <dbReference type="Proteomes" id="UP000242133"/>
    </source>
</evidence>
<dbReference type="Gene3D" id="3.40.50.11380">
    <property type="match status" value="1"/>
</dbReference>
<evidence type="ECO:0000256" key="7">
    <source>
        <dbReference type="ARBA" id="ARBA00022803"/>
    </source>
</evidence>
<evidence type="ECO:0000259" key="11">
    <source>
        <dbReference type="Pfam" id="PF13844"/>
    </source>
</evidence>
<dbReference type="Pfam" id="PF13844">
    <property type="entry name" value="Glyco_transf_41"/>
    <property type="match status" value="2"/>
</dbReference>
<dbReference type="Proteomes" id="UP000242133">
    <property type="component" value="Unassembled WGS sequence"/>
</dbReference>
<dbReference type="InterPro" id="IPR011990">
    <property type="entry name" value="TPR-like_helical_dom_sf"/>
</dbReference>
<feature type="domain" description="O-GlcNAc transferase C-terminal" evidence="11">
    <location>
        <begin position="424"/>
        <end position="596"/>
    </location>
</feature>
<evidence type="ECO:0000256" key="2">
    <source>
        <dbReference type="ARBA" id="ARBA00005386"/>
    </source>
</evidence>
<feature type="compositionally biased region" description="Basic and acidic residues" evidence="9">
    <location>
        <begin position="1"/>
        <end position="10"/>
    </location>
</feature>
<dbReference type="GO" id="GO:0008168">
    <property type="term" value="F:methyltransferase activity"/>
    <property type="evidence" value="ECO:0007669"/>
    <property type="project" value="UniProtKB-KW"/>
</dbReference>
<evidence type="ECO:0000256" key="8">
    <source>
        <dbReference type="PROSITE-ProRule" id="PRU00339"/>
    </source>
</evidence>
<dbReference type="EC" id="2.4.1.255" evidence="3"/>
<comment type="caution">
    <text evidence="12">The sequence shown here is derived from an EMBL/GenBank/DDBJ whole genome shotgun (WGS) entry which is preliminary data.</text>
</comment>
<dbReference type="PANTHER" id="PTHR44835">
    <property type="entry name" value="UDP-N-ACETYLGLUCOSAMINE--PEPTIDE N-ACETYLGLUCOSAMINYLTRANSFERASE SPINDLY-RELATED"/>
    <property type="match status" value="1"/>
</dbReference>
<dbReference type="PANTHER" id="PTHR44835:SF1">
    <property type="entry name" value="PROTEIN O-GLCNAC TRANSFERASE"/>
    <property type="match status" value="1"/>
</dbReference>
<dbReference type="GO" id="GO:0097363">
    <property type="term" value="F:protein O-acetylglucosaminyltransferase activity"/>
    <property type="evidence" value="ECO:0007669"/>
    <property type="project" value="UniProtKB-EC"/>
</dbReference>
<evidence type="ECO:0000259" key="10">
    <source>
        <dbReference type="Pfam" id="PF05050"/>
    </source>
</evidence>